<dbReference type="OrthoDB" id="9810066at2"/>
<evidence type="ECO:0000256" key="4">
    <source>
        <dbReference type="ARBA" id="ARBA00022603"/>
    </source>
</evidence>
<dbReference type="EMBL" id="FRXO01000001">
    <property type="protein sequence ID" value="SHO60546.1"/>
    <property type="molecule type" value="Genomic_DNA"/>
</dbReference>
<evidence type="ECO:0000256" key="5">
    <source>
        <dbReference type="ARBA" id="ARBA00022679"/>
    </source>
</evidence>
<dbReference type="NCBIfam" id="TIGR00080">
    <property type="entry name" value="pimt"/>
    <property type="match status" value="1"/>
</dbReference>
<evidence type="ECO:0000256" key="2">
    <source>
        <dbReference type="ARBA" id="ARBA00005369"/>
    </source>
</evidence>
<dbReference type="GO" id="GO:0004719">
    <property type="term" value="F:protein-L-isoaspartate (D-aspartate) O-methyltransferase activity"/>
    <property type="evidence" value="ECO:0007669"/>
    <property type="project" value="UniProtKB-UniRule"/>
</dbReference>
<dbReference type="PANTHER" id="PTHR11579:SF0">
    <property type="entry name" value="PROTEIN-L-ISOASPARTATE(D-ASPARTATE) O-METHYLTRANSFERASE"/>
    <property type="match status" value="1"/>
</dbReference>
<keyword evidence="3 7" id="KW-0963">Cytoplasm</keyword>
<keyword evidence="4 7" id="KW-0489">Methyltransferase</keyword>
<name>A0A1M7Z798_9HYPH</name>
<dbReference type="RefSeq" id="WP_073625455.1">
    <property type="nucleotide sequence ID" value="NZ_FRXO01000001.1"/>
</dbReference>
<keyword evidence="5 7" id="KW-0808">Transferase</keyword>
<dbReference type="Proteomes" id="UP000186406">
    <property type="component" value="Unassembled WGS sequence"/>
</dbReference>
<dbReference type="GO" id="GO:0032259">
    <property type="term" value="P:methylation"/>
    <property type="evidence" value="ECO:0007669"/>
    <property type="project" value="UniProtKB-KW"/>
</dbReference>
<dbReference type="AlphaFoldDB" id="A0A1M7Z798"/>
<proteinExistence type="inferred from homology"/>
<dbReference type="InterPro" id="IPR029063">
    <property type="entry name" value="SAM-dependent_MTases_sf"/>
</dbReference>
<evidence type="ECO:0000256" key="3">
    <source>
        <dbReference type="ARBA" id="ARBA00022490"/>
    </source>
</evidence>
<dbReference type="Pfam" id="PF01135">
    <property type="entry name" value="PCMT"/>
    <property type="match status" value="1"/>
</dbReference>
<dbReference type="SUPFAM" id="SSF53335">
    <property type="entry name" value="S-adenosyl-L-methionine-dependent methyltransferases"/>
    <property type="match status" value="1"/>
</dbReference>
<keyword evidence="6 7" id="KW-0949">S-adenosyl-L-methionine</keyword>
<dbReference type="InterPro" id="IPR000682">
    <property type="entry name" value="PCMT"/>
</dbReference>
<dbReference type="FunFam" id="3.40.50.150:FF:000010">
    <property type="entry name" value="Protein-L-isoaspartate O-methyltransferase"/>
    <property type="match status" value="1"/>
</dbReference>
<dbReference type="PROSITE" id="PS01279">
    <property type="entry name" value="PCMT"/>
    <property type="match status" value="1"/>
</dbReference>
<dbReference type="GO" id="GO:0005737">
    <property type="term" value="C:cytoplasm"/>
    <property type="evidence" value="ECO:0007669"/>
    <property type="project" value="UniProtKB-SubCell"/>
</dbReference>
<organism evidence="8 9">
    <name type="scientific">Pseudoxanthobacter soli DSM 19599</name>
    <dbReference type="NCBI Taxonomy" id="1123029"/>
    <lineage>
        <taxon>Bacteria</taxon>
        <taxon>Pseudomonadati</taxon>
        <taxon>Pseudomonadota</taxon>
        <taxon>Alphaproteobacteria</taxon>
        <taxon>Hyphomicrobiales</taxon>
        <taxon>Segnochrobactraceae</taxon>
        <taxon>Pseudoxanthobacter</taxon>
    </lineage>
</organism>
<dbReference type="HAMAP" id="MF_00090">
    <property type="entry name" value="PIMT"/>
    <property type="match status" value="1"/>
</dbReference>
<dbReference type="PANTHER" id="PTHR11579">
    <property type="entry name" value="PROTEIN-L-ISOASPARTATE O-METHYLTRANSFERASE"/>
    <property type="match status" value="1"/>
</dbReference>
<protein>
    <recommendedName>
        <fullName evidence="7">Protein-L-isoaspartate O-methyltransferase</fullName>
        <ecNumber evidence="7">2.1.1.77</ecNumber>
    </recommendedName>
    <alternativeName>
        <fullName evidence="7">L-isoaspartyl protein carboxyl methyltransferase</fullName>
    </alternativeName>
    <alternativeName>
        <fullName evidence="7">Protein L-isoaspartyl methyltransferase</fullName>
    </alternativeName>
    <alternativeName>
        <fullName evidence="7">Protein-beta-aspartate methyltransferase</fullName>
        <shortName evidence="7">PIMT</shortName>
    </alternativeName>
</protein>
<dbReference type="EC" id="2.1.1.77" evidence="7"/>
<evidence type="ECO:0000313" key="8">
    <source>
        <dbReference type="EMBL" id="SHO60546.1"/>
    </source>
</evidence>
<evidence type="ECO:0000313" key="9">
    <source>
        <dbReference type="Proteomes" id="UP000186406"/>
    </source>
</evidence>
<evidence type="ECO:0000256" key="6">
    <source>
        <dbReference type="ARBA" id="ARBA00022691"/>
    </source>
</evidence>
<dbReference type="NCBIfam" id="NF001453">
    <property type="entry name" value="PRK00312.1"/>
    <property type="match status" value="1"/>
</dbReference>
<evidence type="ECO:0000256" key="1">
    <source>
        <dbReference type="ARBA" id="ARBA00004496"/>
    </source>
</evidence>
<reference evidence="8 9" key="1">
    <citation type="submission" date="2016-12" db="EMBL/GenBank/DDBJ databases">
        <authorList>
            <person name="Song W.-J."/>
            <person name="Kurnit D.M."/>
        </authorList>
    </citation>
    <scope>NUCLEOTIDE SEQUENCE [LARGE SCALE GENOMIC DNA]</scope>
    <source>
        <strain evidence="8 9">DSM 19599</strain>
    </source>
</reference>
<dbReference type="CDD" id="cd02440">
    <property type="entry name" value="AdoMet_MTases"/>
    <property type="match status" value="1"/>
</dbReference>
<comment type="catalytic activity">
    <reaction evidence="7">
        <text>[protein]-L-isoaspartate + S-adenosyl-L-methionine = [protein]-L-isoaspartate alpha-methyl ester + S-adenosyl-L-homocysteine</text>
        <dbReference type="Rhea" id="RHEA:12705"/>
        <dbReference type="Rhea" id="RHEA-COMP:12143"/>
        <dbReference type="Rhea" id="RHEA-COMP:12144"/>
        <dbReference type="ChEBI" id="CHEBI:57856"/>
        <dbReference type="ChEBI" id="CHEBI:59789"/>
        <dbReference type="ChEBI" id="CHEBI:90596"/>
        <dbReference type="ChEBI" id="CHEBI:90598"/>
        <dbReference type="EC" id="2.1.1.77"/>
    </reaction>
</comment>
<dbReference type="Gene3D" id="3.40.50.150">
    <property type="entry name" value="Vaccinia Virus protein VP39"/>
    <property type="match status" value="1"/>
</dbReference>
<keyword evidence="9" id="KW-1185">Reference proteome</keyword>
<sequence>MGNEPTQAETDRIALANLVLTLRRRGVRDRRIYAAIENIPRRMFLSIENKAHAWEDRPLPIECGQTISAPSMVAMMTEALEVGPGDRVLEIGTGSGYQTSVLSRLCREVYTIERYRSLTALAEERFAVLRFSNIVTRVDDGINGWPEKAPFDRILVTASAQAAPRALVEQLKVGGIMVMPLGPAVGPQQLMKVVRTQRGADLTAVGPVRFVPLVPGVANKL</sequence>
<dbReference type="STRING" id="1123029.SAMN02745172_00330"/>
<dbReference type="GO" id="GO:0030091">
    <property type="term" value="P:protein repair"/>
    <property type="evidence" value="ECO:0007669"/>
    <property type="project" value="UniProtKB-UniRule"/>
</dbReference>
<gene>
    <name evidence="7" type="primary">pcm</name>
    <name evidence="8" type="ORF">SAMN02745172_00330</name>
</gene>
<evidence type="ECO:0000256" key="7">
    <source>
        <dbReference type="HAMAP-Rule" id="MF_00090"/>
    </source>
</evidence>
<feature type="active site" evidence="7">
    <location>
        <position position="68"/>
    </location>
</feature>
<accession>A0A1M7Z798</accession>
<comment type="function">
    <text evidence="7">Catalyzes the methyl esterification of L-isoaspartyl residues in peptides and proteins that result from spontaneous decomposition of normal L-aspartyl and L-asparaginyl residues. It plays a role in the repair and/or degradation of damaged proteins.</text>
</comment>
<comment type="subcellular location">
    <subcellularLocation>
        <location evidence="1 7">Cytoplasm</location>
    </subcellularLocation>
</comment>
<comment type="similarity">
    <text evidence="2 7">Belongs to the methyltransferase superfamily. L-isoaspartyl/D-aspartyl protein methyltransferase family.</text>
</comment>